<sequence length="695" mass="77719">MDGKPGIAKHDEPGADCNTQMSIPLPLLRNTPTSEETREEGRVLLSSFVDYQVAQEGAAMDAGASSESIGDMVYSHTIDEEDIGTPHSRTEAEALHPIYRNMGRELRALADRFSQSRERIRVRQEADSLDLSSLTRDNLTTLMLELFEDGFSRERLVTFFFFCSDLILKSVRCSVGGLRWQVVAWVWAFLRDRVCYWVLQHGGWEAVLTNYLPKLAITAAGFAVCVGVVFYIWKNWNEMLMQSVKTLVKGLCELHIKDHFHTECLVGLRRCLQSLGNLVCSHQSSESLVWELLTAQEYQMCTALLSSPDVKVRQYTSMVLYNCLSPAHVESLLSSAGSVAMIESLADMLANTESEWRCVLLDIAADNLTKTCGEDAPLPISLPFLEHAQSQLLERVWTMTQCLEAAAAGDPEISEICKLLKVLCLASAHEELKGSFADGSELLATALEVLKTVHLLGKSSENTFTPAQRLDDITGVDRGTSELTDHHSFGFKRDLVQLIGNMCHKNRKHQDMPAGQRRYRTIDKALFLHCVRQRGLGCSRQFVFGSGCKPVKATIEVLAINAPGSQFDPSNPALQRRCVSHFRRSYSYAGRVKDGSHARPLHASLEGSRMFGSWNGDHVYPFGVFRGRTPAASTERFGKGNQRRRVVLLAAIILDRVVALPSIITHPRSVSFEPGHWRRLRTRISRRTYTRRAAG</sequence>
<accession>A0ACB7S3A2</accession>
<gene>
    <name evidence="1" type="ORF">HPB50_015509</name>
</gene>
<comment type="caution">
    <text evidence="1">The sequence shown here is derived from an EMBL/GenBank/DDBJ whole genome shotgun (WGS) entry which is preliminary data.</text>
</comment>
<dbReference type="Proteomes" id="UP000821845">
    <property type="component" value="Chromosome 6"/>
</dbReference>
<keyword evidence="2" id="KW-1185">Reference proteome</keyword>
<proteinExistence type="predicted"/>
<name>A0ACB7S3A2_HYAAI</name>
<organism evidence="1 2">
    <name type="scientific">Hyalomma asiaticum</name>
    <name type="common">Tick</name>
    <dbReference type="NCBI Taxonomy" id="266040"/>
    <lineage>
        <taxon>Eukaryota</taxon>
        <taxon>Metazoa</taxon>
        <taxon>Ecdysozoa</taxon>
        <taxon>Arthropoda</taxon>
        <taxon>Chelicerata</taxon>
        <taxon>Arachnida</taxon>
        <taxon>Acari</taxon>
        <taxon>Parasitiformes</taxon>
        <taxon>Ixodida</taxon>
        <taxon>Ixodoidea</taxon>
        <taxon>Ixodidae</taxon>
        <taxon>Hyalomminae</taxon>
        <taxon>Hyalomma</taxon>
    </lineage>
</organism>
<evidence type="ECO:0000313" key="2">
    <source>
        <dbReference type="Proteomes" id="UP000821845"/>
    </source>
</evidence>
<evidence type="ECO:0000313" key="1">
    <source>
        <dbReference type="EMBL" id="KAH6928416.1"/>
    </source>
</evidence>
<reference evidence="1" key="1">
    <citation type="submission" date="2020-05" db="EMBL/GenBank/DDBJ databases">
        <title>Large-scale comparative analyses of tick genomes elucidate their genetic diversity and vector capacities.</title>
        <authorList>
            <person name="Jia N."/>
            <person name="Wang J."/>
            <person name="Shi W."/>
            <person name="Du L."/>
            <person name="Sun Y."/>
            <person name="Zhan W."/>
            <person name="Jiang J."/>
            <person name="Wang Q."/>
            <person name="Zhang B."/>
            <person name="Ji P."/>
            <person name="Sakyi L.B."/>
            <person name="Cui X."/>
            <person name="Yuan T."/>
            <person name="Jiang B."/>
            <person name="Yang W."/>
            <person name="Lam T.T.-Y."/>
            <person name="Chang Q."/>
            <person name="Ding S."/>
            <person name="Wang X."/>
            <person name="Zhu J."/>
            <person name="Ruan X."/>
            <person name="Zhao L."/>
            <person name="Wei J."/>
            <person name="Que T."/>
            <person name="Du C."/>
            <person name="Cheng J."/>
            <person name="Dai P."/>
            <person name="Han X."/>
            <person name="Huang E."/>
            <person name="Gao Y."/>
            <person name="Liu J."/>
            <person name="Shao H."/>
            <person name="Ye R."/>
            <person name="Li L."/>
            <person name="Wei W."/>
            <person name="Wang X."/>
            <person name="Wang C."/>
            <person name="Yang T."/>
            <person name="Huo Q."/>
            <person name="Li W."/>
            <person name="Guo W."/>
            <person name="Chen H."/>
            <person name="Zhou L."/>
            <person name="Ni X."/>
            <person name="Tian J."/>
            <person name="Zhou Y."/>
            <person name="Sheng Y."/>
            <person name="Liu T."/>
            <person name="Pan Y."/>
            <person name="Xia L."/>
            <person name="Li J."/>
            <person name="Zhao F."/>
            <person name="Cao W."/>
        </authorList>
    </citation>
    <scope>NUCLEOTIDE SEQUENCE</scope>
    <source>
        <strain evidence="1">Hyas-2018</strain>
    </source>
</reference>
<protein>
    <submittedName>
        <fullName evidence="1">Uncharacterized protein</fullName>
    </submittedName>
</protein>
<dbReference type="EMBL" id="CM023486">
    <property type="protein sequence ID" value="KAH6928416.1"/>
    <property type="molecule type" value="Genomic_DNA"/>
</dbReference>